<dbReference type="WBParaSite" id="scf7180000420494.g5372">
    <property type="protein sequence ID" value="scf7180000420494.g5372"/>
    <property type="gene ID" value="scf7180000420494.g5372"/>
</dbReference>
<name>A0A915NNS2_9BILA</name>
<sequence>MEDGRLYCSFTQAIRPQFSLSSSRSNLIWNLDKPFWIMGATGGAQPDVIDISTTSSKHYDLPIQYQENETKKFNKINGTVTQNNSASKKLFGGGKNLGIAKKRVEKKQSKL</sequence>
<reference evidence="2" key="1">
    <citation type="submission" date="2022-11" db="UniProtKB">
        <authorList>
            <consortium name="WormBaseParasite"/>
        </authorList>
    </citation>
    <scope>IDENTIFICATION</scope>
</reference>
<dbReference type="AlphaFoldDB" id="A0A915NNS2"/>
<proteinExistence type="predicted"/>
<keyword evidence="1" id="KW-1185">Reference proteome</keyword>
<organism evidence="1 2">
    <name type="scientific">Meloidogyne floridensis</name>
    <dbReference type="NCBI Taxonomy" id="298350"/>
    <lineage>
        <taxon>Eukaryota</taxon>
        <taxon>Metazoa</taxon>
        <taxon>Ecdysozoa</taxon>
        <taxon>Nematoda</taxon>
        <taxon>Chromadorea</taxon>
        <taxon>Rhabditida</taxon>
        <taxon>Tylenchina</taxon>
        <taxon>Tylenchomorpha</taxon>
        <taxon>Tylenchoidea</taxon>
        <taxon>Meloidogynidae</taxon>
        <taxon>Meloidogyninae</taxon>
        <taxon>Meloidogyne</taxon>
    </lineage>
</organism>
<dbReference type="Proteomes" id="UP000887560">
    <property type="component" value="Unplaced"/>
</dbReference>
<protein>
    <submittedName>
        <fullName evidence="2">Uncharacterized protein</fullName>
    </submittedName>
</protein>
<evidence type="ECO:0000313" key="1">
    <source>
        <dbReference type="Proteomes" id="UP000887560"/>
    </source>
</evidence>
<accession>A0A915NNS2</accession>
<evidence type="ECO:0000313" key="2">
    <source>
        <dbReference type="WBParaSite" id="scf7180000420494.g5372"/>
    </source>
</evidence>